<evidence type="ECO:0000313" key="9">
    <source>
        <dbReference type="EMBL" id="RZN70795.1"/>
    </source>
</evidence>
<dbReference type="AlphaFoldDB" id="A0A520KXL4"/>
<protein>
    <recommendedName>
        <fullName evidence="4">DNA polymerase sliding clamp</fullName>
    </recommendedName>
    <alternativeName>
        <fullName evidence="4">Proliferating cell nuclear antigen homolog</fullName>
        <shortName evidence="4">PCNA</shortName>
    </alternativeName>
</protein>
<comment type="similarity">
    <text evidence="1 4 5">Belongs to the PCNA family.</text>
</comment>
<reference evidence="9 10" key="1">
    <citation type="journal article" date="2019" name="Nat. Microbiol.">
        <title>Wide diversity of methane and short-chain alkane metabolisms in uncultured archaea.</title>
        <authorList>
            <person name="Borrel G."/>
            <person name="Adam P.S."/>
            <person name="McKay L.J."/>
            <person name="Chen L.X."/>
            <person name="Sierra-Garcia I.N."/>
            <person name="Sieber C.M."/>
            <person name="Letourneur Q."/>
            <person name="Ghozlane A."/>
            <person name="Andersen G.L."/>
            <person name="Li W.J."/>
            <person name="Hallam S.J."/>
            <person name="Muyzer G."/>
            <person name="de Oliveira V.M."/>
            <person name="Inskeep W.P."/>
            <person name="Banfield J.F."/>
            <person name="Gribaldo S."/>
        </authorList>
    </citation>
    <scope>NUCLEOTIDE SEQUENCE [LARGE SCALE GENOMIC DNA]</scope>
    <source>
        <strain evidence="9">NM1b</strain>
    </source>
</reference>
<evidence type="ECO:0000313" key="10">
    <source>
        <dbReference type="Proteomes" id="UP000320766"/>
    </source>
</evidence>
<dbReference type="CDD" id="cd00577">
    <property type="entry name" value="PCNA"/>
    <property type="match status" value="1"/>
</dbReference>
<dbReference type="NCBIfam" id="NF002222">
    <property type="entry name" value="PRK01115.1-5"/>
    <property type="match status" value="1"/>
</dbReference>
<dbReference type="Gene3D" id="3.70.10.10">
    <property type="match status" value="1"/>
</dbReference>
<feature type="domain" description="Proliferating cell nuclear antigen PCNA N-terminal" evidence="7">
    <location>
        <begin position="13"/>
        <end position="105"/>
    </location>
</feature>
<dbReference type="PRINTS" id="PR00339">
    <property type="entry name" value="PCNACYCLIN"/>
</dbReference>
<evidence type="ECO:0000259" key="7">
    <source>
        <dbReference type="Pfam" id="PF00705"/>
    </source>
</evidence>
<keyword evidence="3 4" id="KW-0238">DNA-binding</keyword>
<dbReference type="Proteomes" id="UP000320766">
    <property type="component" value="Unassembled WGS sequence"/>
</dbReference>
<evidence type="ECO:0000259" key="8">
    <source>
        <dbReference type="Pfam" id="PF02747"/>
    </source>
</evidence>
<feature type="domain" description="Proliferating cell nuclear antigen PCNA C-terminal" evidence="8">
    <location>
        <begin position="125"/>
        <end position="243"/>
    </location>
</feature>
<sequence>MSIFKAEIDVGIIENAVRAASILVDEAKTNINEEGMQIRAVDLANVCMVSISLKALAFDYYDASPLSIGLNLTRTADLLKSAKKDEHIEMEYLEEKNRIKFVLDKLSYSLALISLDTIKKEPKTPKIDLPVRVVMDGKEFRRAVKAAEKVSDYITFDAKEDGLKIASIGETSEMSLDILKEDLSAFDIEANVHSMFDLGYILDIAKALIGAELVEIRIGDNYPIKIRSEFAGGKGEIEYLLAPRVEE</sequence>
<dbReference type="Pfam" id="PF02747">
    <property type="entry name" value="PCNA_C"/>
    <property type="match status" value="1"/>
</dbReference>
<organism evidence="9 10">
    <name type="scientific">Candidatus Methanolliviera hydrocarbonicum</name>
    <dbReference type="NCBI Taxonomy" id="2491085"/>
    <lineage>
        <taxon>Archaea</taxon>
        <taxon>Methanobacteriati</taxon>
        <taxon>Methanobacteriota</taxon>
        <taxon>Candidatus Methanoliparia</taxon>
        <taxon>Candidatus Methanoliparales</taxon>
        <taxon>Candidatus Methanollivieraceae</taxon>
        <taxon>Candidatus Methanolliviera</taxon>
    </lineage>
</organism>
<dbReference type="InterPro" id="IPR022648">
    <property type="entry name" value="Pr_cel_nuc_antig_N"/>
</dbReference>
<comment type="function">
    <text evidence="6">Sliding clamp subunit. Responsible for tethering the catalytic subunit of DNA polymerase to DNA during high-speed replication.</text>
</comment>
<evidence type="ECO:0000256" key="4">
    <source>
        <dbReference type="HAMAP-Rule" id="MF_00317"/>
    </source>
</evidence>
<dbReference type="Pfam" id="PF00705">
    <property type="entry name" value="PCNA_N"/>
    <property type="match status" value="1"/>
</dbReference>
<dbReference type="GO" id="GO:0030337">
    <property type="term" value="F:DNA polymerase processivity factor activity"/>
    <property type="evidence" value="ECO:0007669"/>
    <property type="project" value="UniProtKB-UniRule"/>
</dbReference>
<dbReference type="InterPro" id="IPR022659">
    <property type="entry name" value="Pr_cel_nuc_antig_CS"/>
</dbReference>
<accession>A0A520KXL4</accession>
<dbReference type="InterPro" id="IPR000730">
    <property type="entry name" value="Pr_cel_nuc_antig"/>
</dbReference>
<proteinExistence type="inferred from homology"/>
<dbReference type="HAMAP" id="MF_00317">
    <property type="entry name" value="DNApol_clamp_arch"/>
    <property type="match status" value="1"/>
</dbReference>
<dbReference type="GO" id="GO:0006272">
    <property type="term" value="P:leading strand elongation"/>
    <property type="evidence" value="ECO:0007669"/>
    <property type="project" value="TreeGrafter"/>
</dbReference>
<dbReference type="SUPFAM" id="SSF55979">
    <property type="entry name" value="DNA clamp"/>
    <property type="match status" value="2"/>
</dbReference>
<gene>
    <name evidence="4" type="primary">pcn</name>
    <name evidence="9" type="ORF">EF807_02755</name>
</gene>
<dbReference type="InterPro" id="IPR046938">
    <property type="entry name" value="DNA_clamp_sf"/>
</dbReference>
<comment type="caution">
    <text evidence="9">The sequence shown here is derived from an EMBL/GenBank/DDBJ whole genome shotgun (WGS) entry which is preliminary data.</text>
</comment>
<evidence type="ECO:0000256" key="5">
    <source>
        <dbReference type="RuleBase" id="RU003671"/>
    </source>
</evidence>
<dbReference type="PROSITE" id="PS01251">
    <property type="entry name" value="PCNA_1"/>
    <property type="match status" value="1"/>
</dbReference>
<comment type="function">
    <text evidence="4">Sliding clamp subunit that acts as a moving platform for DNA processing. Responsible for tethering the catalytic subunit of DNA polymerase and other proteins to DNA during high-speed replication.</text>
</comment>
<evidence type="ECO:0000256" key="1">
    <source>
        <dbReference type="ARBA" id="ARBA00010462"/>
    </source>
</evidence>
<evidence type="ECO:0000256" key="2">
    <source>
        <dbReference type="ARBA" id="ARBA00022705"/>
    </source>
</evidence>
<dbReference type="PANTHER" id="PTHR11352:SF0">
    <property type="entry name" value="PROLIFERATING CELL NUCLEAR ANTIGEN"/>
    <property type="match status" value="1"/>
</dbReference>
<comment type="subunit">
    <text evidence="4">Homotrimer. The subunits circularize to form a toroid; DNA passes through its center. Replication factor C (RFC) is required to load the toroid on the DNA.</text>
</comment>
<evidence type="ECO:0000256" key="6">
    <source>
        <dbReference type="RuleBase" id="RU003673"/>
    </source>
</evidence>
<dbReference type="InterPro" id="IPR022649">
    <property type="entry name" value="Pr_cel_nuc_antig_C"/>
</dbReference>
<dbReference type="GO" id="GO:0003677">
    <property type="term" value="F:DNA binding"/>
    <property type="evidence" value="ECO:0007669"/>
    <property type="project" value="UniProtKB-UniRule"/>
</dbReference>
<dbReference type="GO" id="GO:0006275">
    <property type="term" value="P:regulation of DNA replication"/>
    <property type="evidence" value="ECO:0007669"/>
    <property type="project" value="UniProtKB-UniRule"/>
</dbReference>
<keyword evidence="2 4" id="KW-0235">DNA replication</keyword>
<dbReference type="PANTHER" id="PTHR11352">
    <property type="entry name" value="PROLIFERATING CELL NUCLEAR ANTIGEN"/>
    <property type="match status" value="1"/>
</dbReference>
<dbReference type="EMBL" id="RXIL01000050">
    <property type="protein sequence ID" value="RZN70795.1"/>
    <property type="molecule type" value="Genomic_DNA"/>
</dbReference>
<name>A0A520KXL4_9EURY</name>
<evidence type="ECO:0000256" key="3">
    <source>
        <dbReference type="ARBA" id="ARBA00023125"/>
    </source>
</evidence>